<evidence type="ECO:0000259" key="2">
    <source>
        <dbReference type="Pfam" id="PF03407"/>
    </source>
</evidence>
<accession>A0A0D3KDD3</accession>
<dbReference type="PANTHER" id="PTHR46936">
    <property type="entry name" value="ARABINOSYLTRANSFERASE XEG113"/>
    <property type="match status" value="1"/>
</dbReference>
<feature type="region of interest" description="Disordered" evidence="1">
    <location>
        <begin position="50"/>
        <end position="75"/>
    </location>
</feature>
<dbReference type="EnsemblProtists" id="EOD33768">
    <property type="protein sequence ID" value="EOD33768"/>
    <property type="gene ID" value="EMIHUDRAFT_111592"/>
</dbReference>
<feature type="compositionally biased region" description="Basic and acidic residues" evidence="1">
    <location>
        <begin position="56"/>
        <end position="66"/>
    </location>
</feature>
<keyword evidence="4" id="KW-1185">Reference proteome</keyword>
<reference evidence="3" key="2">
    <citation type="submission" date="2024-10" db="UniProtKB">
        <authorList>
            <consortium name="EnsemblProtists"/>
        </authorList>
    </citation>
    <scope>IDENTIFICATION</scope>
</reference>
<evidence type="ECO:0000313" key="3">
    <source>
        <dbReference type="EnsemblProtists" id="EOD33768"/>
    </source>
</evidence>
<dbReference type="Proteomes" id="UP000013827">
    <property type="component" value="Unassembled WGS sequence"/>
</dbReference>
<evidence type="ECO:0000313" key="4">
    <source>
        <dbReference type="Proteomes" id="UP000013827"/>
    </source>
</evidence>
<reference evidence="4" key="1">
    <citation type="journal article" date="2013" name="Nature">
        <title>Pan genome of the phytoplankton Emiliania underpins its global distribution.</title>
        <authorList>
            <person name="Read B.A."/>
            <person name="Kegel J."/>
            <person name="Klute M.J."/>
            <person name="Kuo A."/>
            <person name="Lefebvre S.C."/>
            <person name="Maumus F."/>
            <person name="Mayer C."/>
            <person name="Miller J."/>
            <person name="Monier A."/>
            <person name="Salamov A."/>
            <person name="Young J."/>
            <person name="Aguilar M."/>
            <person name="Claverie J.M."/>
            <person name="Frickenhaus S."/>
            <person name="Gonzalez K."/>
            <person name="Herman E.K."/>
            <person name="Lin Y.C."/>
            <person name="Napier J."/>
            <person name="Ogata H."/>
            <person name="Sarno A.F."/>
            <person name="Shmutz J."/>
            <person name="Schroeder D."/>
            <person name="de Vargas C."/>
            <person name="Verret F."/>
            <person name="von Dassow P."/>
            <person name="Valentin K."/>
            <person name="Van de Peer Y."/>
            <person name="Wheeler G."/>
            <person name="Dacks J.B."/>
            <person name="Delwiche C.F."/>
            <person name="Dyhrman S.T."/>
            <person name="Glockner G."/>
            <person name="John U."/>
            <person name="Richards T."/>
            <person name="Worden A.Z."/>
            <person name="Zhang X."/>
            <person name="Grigoriev I.V."/>
            <person name="Allen A.E."/>
            <person name="Bidle K."/>
            <person name="Borodovsky M."/>
            <person name="Bowler C."/>
            <person name="Brownlee C."/>
            <person name="Cock J.M."/>
            <person name="Elias M."/>
            <person name="Gladyshev V.N."/>
            <person name="Groth M."/>
            <person name="Guda C."/>
            <person name="Hadaegh A."/>
            <person name="Iglesias-Rodriguez M.D."/>
            <person name="Jenkins J."/>
            <person name="Jones B.M."/>
            <person name="Lawson T."/>
            <person name="Leese F."/>
            <person name="Lindquist E."/>
            <person name="Lobanov A."/>
            <person name="Lomsadze A."/>
            <person name="Malik S.B."/>
            <person name="Marsh M.E."/>
            <person name="Mackinder L."/>
            <person name="Mock T."/>
            <person name="Mueller-Roeber B."/>
            <person name="Pagarete A."/>
            <person name="Parker M."/>
            <person name="Probert I."/>
            <person name="Quesneville H."/>
            <person name="Raines C."/>
            <person name="Rensing S.A."/>
            <person name="Riano-Pachon D.M."/>
            <person name="Richier S."/>
            <person name="Rokitta S."/>
            <person name="Shiraiwa Y."/>
            <person name="Soanes D.M."/>
            <person name="van der Giezen M."/>
            <person name="Wahlund T.M."/>
            <person name="Williams B."/>
            <person name="Wilson W."/>
            <person name="Wolfe G."/>
            <person name="Wurch L.L."/>
        </authorList>
    </citation>
    <scope>NUCLEOTIDE SEQUENCE</scope>
</reference>
<dbReference type="Pfam" id="PF03407">
    <property type="entry name" value="Nucleotid_trans"/>
    <property type="match status" value="1"/>
</dbReference>
<dbReference type="PaxDb" id="2903-EOD33768"/>
<organism evidence="3 4">
    <name type="scientific">Emiliania huxleyi (strain CCMP1516)</name>
    <dbReference type="NCBI Taxonomy" id="280463"/>
    <lineage>
        <taxon>Eukaryota</taxon>
        <taxon>Haptista</taxon>
        <taxon>Haptophyta</taxon>
        <taxon>Prymnesiophyceae</taxon>
        <taxon>Isochrysidales</taxon>
        <taxon>Noelaerhabdaceae</taxon>
        <taxon>Emiliania</taxon>
    </lineage>
</organism>
<dbReference type="GeneID" id="17279038"/>
<name>A0A0D3KDD3_EMIH1</name>
<dbReference type="AlphaFoldDB" id="A0A0D3KDD3"/>
<feature type="domain" description="Nucleotide-diphospho-sugar transferase" evidence="2">
    <location>
        <begin position="1"/>
        <end position="199"/>
    </location>
</feature>
<dbReference type="InterPro" id="IPR053250">
    <property type="entry name" value="Glycosyltransferase_77"/>
</dbReference>
<evidence type="ECO:0000256" key="1">
    <source>
        <dbReference type="SAM" id="MobiDB-lite"/>
    </source>
</evidence>
<dbReference type="InterPro" id="IPR005069">
    <property type="entry name" value="Nucl-diP-sugar_transferase"/>
</dbReference>
<proteinExistence type="predicted"/>
<dbReference type="HOGENOM" id="CLU_516189_0_0_1"/>
<dbReference type="KEGG" id="ehx:EMIHUDRAFT_111592"/>
<dbReference type="GO" id="GO:0052636">
    <property type="term" value="F:arabinosyltransferase activity"/>
    <property type="evidence" value="ECO:0007669"/>
    <property type="project" value="TreeGrafter"/>
</dbReference>
<dbReference type="PANTHER" id="PTHR46936:SF1">
    <property type="entry name" value="ARABINOSYLTRANSFERASE XEG113"/>
    <property type="match status" value="1"/>
</dbReference>
<dbReference type="GO" id="GO:0005794">
    <property type="term" value="C:Golgi apparatus"/>
    <property type="evidence" value="ECO:0007669"/>
    <property type="project" value="TreeGrafter"/>
</dbReference>
<protein>
    <recommendedName>
        <fullName evidence="2">Nucleotide-diphospho-sugar transferase domain-containing protein</fullName>
    </recommendedName>
</protein>
<sequence length="514" mass="56135">MGYLKADCIRLVLETGRDVLVSDSDVVWVGDPLPLLTELMQEGATVGASTDCLDLDSDRDKTERPRSPVQCGHAPGNTHGAVLNTGVLWFKSSVDSIALARRWALETLNLHSPHSDDQGAFNNLLADGMYPVKAASPSGRVIGPVRGFGPEGLRLAPLPIDRFCGGHTVWVQQAGEPRRCVSIHATFTEYGDGGKRFRLLESGLWALLPDAYYTEGRFLTFVPPDPGADPMPCQAGEGVHAPGKLTAPCGGEDPAHGLPPKPAGKEIMWQEGLKRSVRLRANVALMARQVHALRDAMGIARVLNRTLILPQFDCLCDRSEYPDIMPSCLYQGAPRRMQIPFKCSTSFVIDTHKLQLMATEPTRFGMQPHKFGGKFTAPLPVRAHRFLADPRTDAAITRSVLDVVVGAGAATAPCSTSSTEQCPALPRQASNVQVLQRLQGAEAREARVLRLSDAVGAFGGWEDRPDESLLFNTMMEYYLYRGNWCCTSRFIDNNADNGRVYIQQPPPLKRPRGG</sequence>
<dbReference type="RefSeq" id="XP_005786197.1">
    <property type="nucleotide sequence ID" value="XM_005786140.1"/>
</dbReference>